<dbReference type="AlphaFoldDB" id="A0A9X1N2B9"/>
<evidence type="ECO:0000256" key="6">
    <source>
        <dbReference type="ARBA" id="ARBA00022747"/>
    </source>
</evidence>
<sequence length="437" mass="48122">MSRVDLLESITASPDYRTLTTHLFLLILWSPNDHDSSDEEVPESFEEEFFYRAAWLVGETSPLLANALRKKLDIYKLEAGSLAAHHEYFRAIAHGLAKDDSVRPMLLEMLLQSLEADGSYEGTRPCPEELIQVIAGISQQSGGRSYYDPLSANGRLLAELVSNSSSSAWGLGQSSADEDILHGLLRAFFQHDSLTFEKADALKSPPNDGVGLQSFDVVVSDLSESADVWATELGAGDPFGRFKYGIAPKGKGEWPLIQHMLACMRKDQGVAIAVVDLAALLRAGKEAEIRRAIMQNNLLDAVVYLPAKLYRSDARSLAILVFKSSRQSSSVLLIDASKQYTSEKSLNTLTAEGIQQIQKHYSRREPVEGNAVLLSIADLEATGFALNPGRYFSARADEGLHDLDALSREHEYLKLELWQVGGQIDELLSRLAEKVAP</sequence>
<reference evidence="9" key="1">
    <citation type="submission" date="2021-08" db="EMBL/GenBank/DDBJ databases">
        <title>Isolation and characterization of neutrophilic mixotrophic iron-oxidizing bacteria from deep-sea hydrothermal vents.</title>
        <authorList>
            <person name="He Y."/>
        </authorList>
    </citation>
    <scope>NUCLEOTIDE SEQUENCE</scope>
    <source>
        <strain evidence="9">IOP_13</strain>
    </source>
</reference>
<comment type="similarity">
    <text evidence="1">Belongs to the N(4)/N(6)-methyltransferase family.</text>
</comment>
<keyword evidence="4" id="KW-0808">Transferase</keyword>
<dbReference type="InterPro" id="IPR003356">
    <property type="entry name" value="DNA_methylase_A-5"/>
</dbReference>
<evidence type="ECO:0000256" key="2">
    <source>
        <dbReference type="ARBA" id="ARBA00011900"/>
    </source>
</evidence>
<keyword evidence="5" id="KW-0949">S-adenosyl-L-methionine</keyword>
<feature type="domain" description="DNA methylase adenine-specific" evidence="8">
    <location>
        <begin position="108"/>
        <end position="396"/>
    </location>
</feature>
<accession>A0A9X1N2B9</accession>
<dbReference type="InterPro" id="IPR051537">
    <property type="entry name" value="DNA_Adenine_Mtase"/>
</dbReference>
<dbReference type="GO" id="GO:0009307">
    <property type="term" value="P:DNA restriction-modification system"/>
    <property type="evidence" value="ECO:0007669"/>
    <property type="project" value="UniProtKB-KW"/>
</dbReference>
<proteinExistence type="inferred from homology"/>
<evidence type="ECO:0000256" key="1">
    <source>
        <dbReference type="ARBA" id="ARBA00006594"/>
    </source>
</evidence>
<keyword evidence="3 9" id="KW-0489">Methyltransferase</keyword>
<evidence type="ECO:0000313" key="10">
    <source>
        <dbReference type="Proteomes" id="UP001138989"/>
    </source>
</evidence>
<dbReference type="GO" id="GO:0009007">
    <property type="term" value="F:site-specific DNA-methyltransferase (adenine-specific) activity"/>
    <property type="evidence" value="ECO:0007669"/>
    <property type="project" value="UniProtKB-EC"/>
</dbReference>
<organism evidence="9 10">
    <name type="scientific">Stutzerimonas kunmingensis</name>
    <dbReference type="NCBI Taxonomy" id="1211807"/>
    <lineage>
        <taxon>Bacteria</taxon>
        <taxon>Pseudomonadati</taxon>
        <taxon>Pseudomonadota</taxon>
        <taxon>Gammaproteobacteria</taxon>
        <taxon>Pseudomonadales</taxon>
        <taxon>Pseudomonadaceae</taxon>
        <taxon>Stutzerimonas</taxon>
    </lineage>
</organism>
<evidence type="ECO:0000256" key="7">
    <source>
        <dbReference type="ARBA" id="ARBA00047942"/>
    </source>
</evidence>
<evidence type="ECO:0000256" key="4">
    <source>
        <dbReference type="ARBA" id="ARBA00022679"/>
    </source>
</evidence>
<evidence type="ECO:0000259" key="8">
    <source>
        <dbReference type="Pfam" id="PF02384"/>
    </source>
</evidence>
<dbReference type="InterPro" id="IPR029063">
    <property type="entry name" value="SAM-dependent_MTases_sf"/>
</dbReference>
<dbReference type="Proteomes" id="UP001138989">
    <property type="component" value="Unassembled WGS sequence"/>
</dbReference>
<name>A0A9X1N2B9_9GAMM</name>
<dbReference type="GO" id="GO:0008170">
    <property type="term" value="F:N-methyltransferase activity"/>
    <property type="evidence" value="ECO:0007669"/>
    <property type="project" value="InterPro"/>
</dbReference>
<dbReference type="PANTHER" id="PTHR42933:SF3">
    <property type="entry name" value="TYPE I RESTRICTION ENZYME MJAVIII METHYLASE SUBUNIT"/>
    <property type="match status" value="1"/>
</dbReference>
<gene>
    <name evidence="9" type="ORF">K7H17_07435</name>
</gene>
<comment type="catalytic activity">
    <reaction evidence="7">
        <text>a 2'-deoxyadenosine in DNA + S-adenosyl-L-methionine = an N(6)-methyl-2'-deoxyadenosine in DNA + S-adenosyl-L-homocysteine + H(+)</text>
        <dbReference type="Rhea" id="RHEA:15197"/>
        <dbReference type="Rhea" id="RHEA-COMP:12418"/>
        <dbReference type="Rhea" id="RHEA-COMP:12419"/>
        <dbReference type="ChEBI" id="CHEBI:15378"/>
        <dbReference type="ChEBI" id="CHEBI:57856"/>
        <dbReference type="ChEBI" id="CHEBI:59789"/>
        <dbReference type="ChEBI" id="CHEBI:90615"/>
        <dbReference type="ChEBI" id="CHEBI:90616"/>
        <dbReference type="EC" id="2.1.1.72"/>
    </reaction>
</comment>
<dbReference type="Pfam" id="PF02384">
    <property type="entry name" value="N6_Mtase"/>
    <property type="match status" value="1"/>
</dbReference>
<keyword evidence="10" id="KW-1185">Reference proteome</keyword>
<dbReference type="PANTHER" id="PTHR42933">
    <property type="entry name" value="SLR6095 PROTEIN"/>
    <property type="match status" value="1"/>
</dbReference>
<protein>
    <recommendedName>
        <fullName evidence="2">site-specific DNA-methyltransferase (adenine-specific)</fullName>
        <ecNumber evidence="2">2.1.1.72</ecNumber>
    </recommendedName>
</protein>
<dbReference type="EMBL" id="JAINWF010000004">
    <property type="protein sequence ID" value="MCD1607698.1"/>
    <property type="molecule type" value="Genomic_DNA"/>
</dbReference>
<dbReference type="GO" id="GO:0003677">
    <property type="term" value="F:DNA binding"/>
    <property type="evidence" value="ECO:0007669"/>
    <property type="project" value="InterPro"/>
</dbReference>
<dbReference type="GO" id="GO:0032259">
    <property type="term" value="P:methylation"/>
    <property type="evidence" value="ECO:0007669"/>
    <property type="project" value="UniProtKB-KW"/>
</dbReference>
<evidence type="ECO:0000313" key="9">
    <source>
        <dbReference type="EMBL" id="MCD1607698.1"/>
    </source>
</evidence>
<evidence type="ECO:0000256" key="5">
    <source>
        <dbReference type="ARBA" id="ARBA00022691"/>
    </source>
</evidence>
<dbReference type="SUPFAM" id="SSF53335">
    <property type="entry name" value="S-adenosyl-L-methionine-dependent methyltransferases"/>
    <property type="match status" value="1"/>
</dbReference>
<dbReference type="RefSeq" id="WP_191122539.1">
    <property type="nucleotide sequence ID" value="NZ_CAXBAB010000035.1"/>
</dbReference>
<evidence type="ECO:0000256" key="3">
    <source>
        <dbReference type="ARBA" id="ARBA00022603"/>
    </source>
</evidence>
<comment type="caution">
    <text evidence="9">The sequence shown here is derived from an EMBL/GenBank/DDBJ whole genome shotgun (WGS) entry which is preliminary data.</text>
</comment>
<dbReference type="EC" id="2.1.1.72" evidence="2"/>
<dbReference type="Gene3D" id="3.40.50.150">
    <property type="entry name" value="Vaccinia Virus protein VP39"/>
    <property type="match status" value="1"/>
</dbReference>
<keyword evidence="6" id="KW-0680">Restriction system</keyword>